<feature type="compositionally biased region" description="Acidic residues" evidence="1">
    <location>
        <begin position="241"/>
        <end position="257"/>
    </location>
</feature>
<feature type="domain" description="FHA" evidence="2">
    <location>
        <begin position="21"/>
        <end position="78"/>
    </location>
</feature>
<dbReference type="AlphaFoldDB" id="A0AAD5Y5G8"/>
<accession>A0AAD5Y5G8</accession>
<gene>
    <name evidence="3" type="ORF">HK103_004969</name>
</gene>
<feature type="region of interest" description="Disordered" evidence="1">
    <location>
        <begin position="128"/>
        <end position="288"/>
    </location>
</feature>
<dbReference type="InterPro" id="IPR000253">
    <property type="entry name" value="FHA_dom"/>
</dbReference>
<comment type="caution">
    <text evidence="3">The sequence shown here is derived from an EMBL/GenBank/DDBJ whole genome shotgun (WGS) entry which is preliminary data.</text>
</comment>
<evidence type="ECO:0000259" key="2">
    <source>
        <dbReference type="Pfam" id="PF00498"/>
    </source>
</evidence>
<dbReference type="InterPro" id="IPR008984">
    <property type="entry name" value="SMAD_FHA_dom_sf"/>
</dbReference>
<proteinExistence type="predicted"/>
<sequence length="288" mass="32252">MKLHLLYNQKVIQVNSTNNVIGRNEVYGIADPEISRKHLLIDQINNTIVHTGITKAYLNGKVIPHTPIPIVNGDRIKLSSTLEILVELTFEISDESDYVVGSGYEDDAVDVKYDLEVADNSDLNYTIPKEVQKPQKKTTKYGYVRTVQKGKEKRKNSKSGGVQSKGKRKPVADQEDESDEESVSDYERPIRKIKVAHRRTKGRQIQTDSETDSVDEINQTQPGEFSLTQPNESSQMPPEIDINDDLEQDSDSTEDLDFGIIPTSQLQVEEDGDSATASLSDSELVSRN</sequence>
<dbReference type="EMBL" id="JADGKB010000043">
    <property type="protein sequence ID" value="KAJ3256986.1"/>
    <property type="molecule type" value="Genomic_DNA"/>
</dbReference>
<feature type="compositionally biased region" description="Polar residues" evidence="1">
    <location>
        <begin position="275"/>
        <end position="288"/>
    </location>
</feature>
<evidence type="ECO:0000313" key="3">
    <source>
        <dbReference type="EMBL" id="KAJ3256986.1"/>
    </source>
</evidence>
<evidence type="ECO:0000313" key="4">
    <source>
        <dbReference type="Proteomes" id="UP001210925"/>
    </source>
</evidence>
<dbReference type="Gene3D" id="2.60.200.20">
    <property type="match status" value="1"/>
</dbReference>
<dbReference type="Pfam" id="PF00498">
    <property type="entry name" value="FHA"/>
    <property type="match status" value="1"/>
</dbReference>
<feature type="compositionally biased region" description="Polar residues" evidence="1">
    <location>
        <begin position="216"/>
        <end position="236"/>
    </location>
</feature>
<evidence type="ECO:0000256" key="1">
    <source>
        <dbReference type="SAM" id="MobiDB-lite"/>
    </source>
</evidence>
<dbReference type="SUPFAM" id="SSF49879">
    <property type="entry name" value="SMAD/FHA domain"/>
    <property type="match status" value="1"/>
</dbReference>
<dbReference type="Proteomes" id="UP001210925">
    <property type="component" value="Unassembled WGS sequence"/>
</dbReference>
<feature type="compositionally biased region" description="Acidic residues" evidence="1">
    <location>
        <begin position="173"/>
        <end position="184"/>
    </location>
</feature>
<name>A0AAD5Y5G8_9FUNG</name>
<organism evidence="3 4">
    <name type="scientific">Boothiomyces macroporosus</name>
    <dbReference type="NCBI Taxonomy" id="261099"/>
    <lineage>
        <taxon>Eukaryota</taxon>
        <taxon>Fungi</taxon>
        <taxon>Fungi incertae sedis</taxon>
        <taxon>Chytridiomycota</taxon>
        <taxon>Chytridiomycota incertae sedis</taxon>
        <taxon>Chytridiomycetes</taxon>
        <taxon>Rhizophydiales</taxon>
        <taxon>Terramycetaceae</taxon>
        <taxon>Boothiomyces</taxon>
    </lineage>
</organism>
<reference evidence="3" key="1">
    <citation type="submission" date="2020-05" db="EMBL/GenBank/DDBJ databases">
        <title>Phylogenomic resolution of chytrid fungi.</title>
        <authorList>
            <person name="Stajich J.E."/>
            <person name="Amses K."/>
            <person name="Simmons R."/>
            <person name="Seto K."/>
            <person name="Myers J."/>
            <person name="Bonds A."/>
            <person name="Quandt C.A."/>
            <person name="Barry K."/>
            <person name="Liu P."/>
            <person name="Grigoriev I."/>
            <person name="Longcore J.E."/>
            <person name="James T.Y."/>
        </authorList>
    </citation>
    <scope>NUCLEOTIDE SEQUENCE</scope>
    <source>
        <strain evidence="3">PLAUS21</strain>
    </source>
</reference>
<protein>
    <recommendedName>
        <fullName evidence="2">FHA domain-containing protein</fullName>
    </recommendedName>
</protein>
<feature type="compositionally biased region" description="Basic residues" evidence="1">
    <location>
        <begin position="191"/>
        <end position="202"/>
    </location>
</feature>
<keyword evidence="4" id="KW-1185">Reference proteome</keyword>